<evidence type="ECO:0000256" key="1">
    <source>
        <dbReference type="SAM" id="MobiDB-lite"/>
    </source>
</evidence>
<sequence>MAQENHQQDRVDEELITLKDHDYPFVEPPPHDDIVSFIKKLGYYGTLDQVSKMHVIKLDAVHENLNFANKGEKDPINGMAIPKEMMSDEIKASANYLNYLAKSMGTQLGKGRGKRLITKKGIEVVVEKKKTIRIPRKKSTKTVIEETGQSKEIADEEEGRLNERQNGLVMGRGVNMETDEETLDHSTIKLKGFENVSSTAQFLLGMKEARKASKDDNIIQQLPKVLEGFLSTDDEESQEKSDDERTMSDKSEADAGKKQAEKIQALEADPKKKKTEIS</sequence>
<gene>
    <name evidence="2" type="ORF">Tco_0940878</name>
</gene>
<reference evidence="2" key="1">
    <citation type="journal article" date="2022" name="Int. J. Mol. Sci.">
        <title>Draft Genome of Tanacetum Coccineum: Genomic Comparison of Closely Related Tanacetum-Family Plants.</title>
        <authorList>
            <person name="Yamashiro T."/>
            <person name="Shiraishi A."/>
            <person name="Nakayama K."/>
            <person name="Satake H."/>
        </authorList>
    </citation>
    <scope>NUCLEOTIDE SEQUENCE</scope>
</reference>
<protein>
    <submittedName>
        <fullName evidence="2">Uncharacterized protein</fullName>
    </submittedName>
</protein>
<name>A0ABQ5DQY3_9ASTR</name>
<organism evidence="2 3">
    <name type="scientific">Tanacetum coccineum</name>
    <dbReference type="NCBI Taxonomy" id="301880"/>
    <lineage>
        <taxon>Eukaryota</taxon>
        <taxon>Viridiplantae</taxon>
        <taxon>Streptophyta</taxon>
        <taxon>Embryophyta</taxon>
        <taxon>Tracheophyta</taxon>
        <taxon>Spermatophyta</taxon>
        <taxon>Magnoliopsida</taxon>
        <taxon>eudicotyledons</taxon>
        <taxon>Gunneridae</taxon>
        <taxon>Pentapetalae</taxon>
        <taxon>asterids</taxon>
        <taxon>campanulids</taxon>
        <taxon>Asterales</taxon>
        <taxon>Asteraceae</taxon>
        <taxon>Asteroideae</taxon>
        <taxon>Anthemideae</taxon>
        <taxon>Anthemidinae</taxon>
        <taxon>Tanacetum</taxon>
    </lineage>
</organism>
<dbReference type="Proteomes" id="UP001151760">
    <property type="component" value="Unassembled WGS sequence"/>
</dbReference>
<reference evidence="2" key="2">
    <citation type="submission" date="2022-01" db="EMBL/GenBank/DDBJ databases">
        <authorList>
            <person name="Yamashiro T."/>
            <person name="Shiraishi A."/>
            <person name="Satake H."/>
            <person name="Nakayama K."/>
        </authorList>
    </citation>
    <scope>NUCLEOTIDE SEQUENCE</scope>
</reference>
<dbReference type="EMBL" id="BQNB010015524">
    <property type="protein sequence ID" value="GJT41013.1"/>
    <property type="molecule type" value="Genomic_DNA"/>
</dbReference>
<evidence type="ECO:0000313" key="3">
    <source>
        <dbReference type="Proteomes" id="UP001151760"/>
    </source>
</evidence>
<comment type="caution">
    <text evidence="2">The sequence shown here is derived from an EMBL/GenBank/DDBJ whole genome shotgun (WGS) entry which is preliminary data.</text>
</comment>
<evidence type="ECO:0000313" key="2">
    <source>
        <dbReference type="EMBL" id="GJT41013.1"/>
    </source>
</evidence>
<accession>A0ABQ5DQY3</accession>
<feature type="region of interest" description="Disordered" evidence="1">
    <location>
        <begin position="226"/>
        <end position="278"/>
    </location>
</feature>
<feature type="region of interest" description="Disordered" evidence="1">
    <location>
        <begin position="140"/>
        <end position="160"/>
    </location>
</feature>
<feature type="compositionally biased region" description="Basic and acidic residues" evidence="1">
    <location>
        <begin position="148"/>
        <end position="160"/>
    </location>
</feature>
<keyword evidence="3" id="KW-1185">Reference proteome</keyword>
<proteinExistence type="predicted"/>
<feature type="compositionally biased region" description="Basic and acidic residues" evidence="1">
    <location>
        <begin position="238"/>
        <end position="261"/>
    </location>
</feature>